<feature type="transmembrane region" description="Helical" evidence="2">
    <location>
        <begin position="117"/>
        <end position="141"/>
    </location>
</feature>
<feature type="transmembrane region" description="Helical" evidence="2">
    <location>
        <begin position="53"/>
        <end position="73"/>
    </location>
</feature>
<proteinExistence type="predicted"/>
<geneLocation type="plasmid" evidence="3 4">
    <name>pACHL01</name>
</geneLocation>
<evidence type="ECO:0000313" key="4">
    <source>
        <dbReference type="Proteomes" id="UP000002505"/>
    </source>
</evidence>
<feature type="transmembrane region" description="Helical" evidence="2">
    <location>
        <begin position="85"/>
        <end position="105"/>
    </location>
</feature>
<dbReference type="EMBL" id="CP001342">
    <property type="protein sequence ID" value="ACL41903.1"/>
    <property type="molecule type" value="Genomic_DNA"/>
</dbReference>
<keyword evidence="4" id="KW-1185">Reference proteome</keyword>
<dbReference type="RefSeq" id="WP_012622920.1">
    <property type="nucleotide sequence ID" value="NC_011879.1"/>
</dbReference>
<dbReference type="InterPro" id="IPR021235">
    <property type="entry name" value="DUF2637"/>
</dbReference>
<evidence type="ECO:0008006" key="5">
    <source>
        <dbReference type="Google" id="ProtNLM"/>
    </source>
</evidence>
<feature type="region of interest" description="Disordered" evidence="1">
    <location>
        <begin position="152"/>
        <end position="176"/>
    </location>
</feature>
<evidence type="ECO:0000256" key="2">
    <source>
        <dbReference type="SAM" id="Phobius"/>
    </source>
</evidence>
<dbReference type="HOGENOM" id="CLU_1516746_0_0_11"/>
<keyword evidence="3" id="KW-0614">Plasmid</keyword>
<evidence type="ECO:0000313" key="3">
    <source>
        <dbReference type="EMBL" id="ACL41903.1"/>
    </source>
</evidence>
<sequence length="206" mass="20579">MTSARKPAAPLSRPIIAVGIGSTVLIAVGAFVLSFASLTDLAARSGIDRNLSWIWPIIVDGLIVAATVAIVALAGHDRKTLAYPWALLFLGAVVSTAANAVHAIVSVDQAHGGVPPVISAVMAAMPPVVLLAITHLTVLLVQKAAPAPAAKKKPVKSSAPVRPVKKAATAATPAAPGPALHGALAKVPAAGPAAVLASSDRELVNA</sequence>
<organism evidence="3 4">
    <name type="scientific">Pseudarthrobacter chlorophenolicus (strain ATCC 700700 / DSM 12829 / CIP 107037 / JCM 12360 / KCTC 9906 / NCIMB 13794 / A6)</name>
    <name type="common">Arthrobacter chlorophenolicus</name>
    <dbReference type="NCBI Taxonomy" id="452863"/>
    <lineage>
        <taxon>Bacteria</taxon>
        <taxon>Bacillati</taxon>
        <taxon>Actinomycetota</taxon>
        <taxon>Actinomycetes</taxon>
        <taxon>Micrococcales</taxon>
        <taxon>Micrococcaceae</taxon>
        <taxon>Pseudarthrobacter</taxon>
    </lineage>
</organism>
<evidence type="ECO:0000256" key="1">
    <source>
        <dbReference type="SAM" id="MobiDB-lite"/>
    </source>
</evidence>
<dbReference type="AlphaFoldDB" id="B8HHK6"/>
<keyword evidence="2" id="KW-0472">Membrane</keyword>
<protein>
    <recommendedName>
        <fullName evidence="5">Excisionase</fullName>
    </recommendedName>
</protein>
<gene>
    <name evidence="3" type="ordered locus">Achl_3952</name>
</gene>
<accession>B8HHK6</accession>
<feature type="compositionally biased region" description="Low complexity" evidence="1">
    <location>
        <begin position="156"/>
        <end position="176"/>
    </location>
</feature>
<keyword evidence="2" id="KW-0812">Transmembrane</keyword>
<dbReference type="KEGG" id="ach:Achl_3952"/>
<feature type="transmembrane region" description="Helical" evidence="2">
    <location>
        <begin position="12"/>
        <end position="33"/>
    </location>
</feature>
<reference evidence="3" key="1">
    <citation type="submission" date="2009-01" db="EMBL/GenBank/DDBJ databases">
        <title>Complete sequence of plasmid1 of Arthrobacter chlorophenolicus A6.</title>
        <authorList>
            <consortium name="US DOE Joint Genome Institute"/>
            <person name="Lucas S."/>
            <person name="Copeland A."/>
            <person name="Lapidus A."/>
            <person name="Glavina del Rio T."/>
            <person name="Tice H."/>
            <person name="Bruce D."/>
            <person name="Goodwin L."/>
            <person name="Pitluck S."/>
            <person name="Goltsman E."/>
            <person name="Clum A."/>
            <person name="Larimer F."/>
            <person name="Land M."/>
            <person name="Hauser L."/>
            <person name="Kyrpides N."/>
            <person name="Mikhailova N."/>
            <person name="Jansson J."/>
            <person name="Richardson P."/>
        </authorList>
    </citation>
    <scope>NUCLEOTIDE SEQUENCE [LARGE SCALE GENOMIC DNA]</scope>
    <source>
        <strain evidence="3">A6</strain>
        <plasmid evidence="3">pACHL01</plasmid>
    </source>
</reference>
<dbReference type="OrthoDB" id="4480597at2"/>
<dbReference type="Pfam" id="PF10935">
    <property type="entry name" value="DUF2637"/>
    <property type="match status" value="1"/>
</dbReference>
<dbReference type="Proteomes" id="UP000002505">
    <property type="component" value="Plasmid pACHL01"/>
</dbReference>
<name>B8HHK6_PSECP</name>
<keyword evidence="2" id="KW-1133">Transmembrane helix</keyword>